<keyword evidence="3" id="KW-1185">Reference proteome</keyword>
<protein>
    <recommendedName>
        <fullName evidence="4">Thioredoxin domain-containing protein</fullName>
    </recommendedName>
</protein>
<reference evidence="2 3" key="1">
    <citation type="journal article" date="2021" name="Hortic Res">
        <title>Chromosome-scale assembly of the Dendrobium chrysotoxum genome enhances the understanding of orchid evolution.</title>
        <authorList>
            <person name="Zhang Y."/>
            <person name="Zhang G.Q."/>
            <person name="Zhang D."/>
            <person name="Liu X.D."/>
            <person name="Xu X.Y."/>
            <person name="Sun W.H."/>
            <person name="Yu X."/>
            <person name="Zhu X."/>
            <person name="Wang Z.W."/>
            <person name="Zhao X."/>
            <person name="Zhong W.Y."/>
            <person name="Chen H."/>
            <person name="Yin W.L."/>
            <person name="Huang T."/>
            <person name="Niu S.C."/>
            <person name="Liu Z.J."/>
        </authorList>
    </citation>
    <scope>NUCLEOTIDE SEQUENCE [LARGE SCALE GENOMIC DNA]</scope>
    <source>
        <strain evidence="2">Lindl</strain>
    </source>
</reference>
<proteinExistence type="predicted"/>
<dbReference type="Gene3D" id="3.40.30.10">
    <property type="entry name" value="Glutaredoxin"/>
    <property type="match status" value="1"/>
</dbReference>
<sequence>MFDTPIWQVNGDTLDKELAHAQDGTYHSVFLYASWRPFSQKCRSIFDTLGSMFQQIRHLAVEQYSAMPSVFSRYGIHDFPAFVLTSRTASVRYHGLKDLDSSVNFYRELTGEWLDTCQLEGAAALSLVSLKQVSSGPGKALDKAREGGGPPELNSIHSSRRWPLPRSGFCGKITGSLVSSSVSSIGHGEAQFARVAQVGPNLDGANMKNKKIMKKPRSESSISSLPPELLEGILLEALAASPTPIRDIRYFRQTCKNFHATCSSKRVGKYMNVEDWSMYWHDKQGYLGFLQSCAESENVNALFLFGLVSNYFLLNLIKLYDSLLIISLGIIFSEWVLRWKGHLLFSVALWHQLVMERLVIAAARCFNVHYRFGLFVSLLVATLCIVLGDTSSCGLSCESPWVLSDDPLDMTYFVSCLLDLRLNIVGSGIVCGYSLLGYGHLWLQEAEKIYGELSYFSAWLFMGC</sequence>
<gene>
    <name evidence="2" type="ORF">IEQ34_006715</name>
</gene>
<evidence type="ECO:0000256" key="1">
    <source>
        <dbReference type="SAM" id="MobiDB-lite"/>
    </source>
</evidence>
<dbReference type="SUPFAM" id="SSF81383">
    <property type="entry name" value="F-box domain"/>
    <property type="match status" value="1"/>
</dbReference>
<dbReference type="InterPro" id="IPR036047">
    <property type="entry name" value="F-box-like_dom_sf"/>
</dbReference>
<comment type="caution">
    <text evidence="2">The sequence shown here is derived from an EMBL/GenBank/DDBJ whole genome shotgun (WGS) entry which is preliminary data.</text>
</comment>
<evidence type="ECO:0008006" key="4">
    <source>
        <dbReference type="Google" id="ProtNLM"/>
    </source>
</evidence>
<evidence type="ECO:0000313" key="2">
    <source>
        <dbReference type="EMBL" id="KAH0463929.1"/>
    </source>
</evidence>
<organism evidence="2 3">
    <name type="scientific">Dendrobium chrysotoxum</name>
    <name type="common">Orchid</name>
    <dbReference type="NCBI Taxonomy" id="161865"/>
    <lineage>
        <taxon>Eukaryota</taxon>
        <taxon>Viridiplantae</taxon>
        <taxon>Streptophyta</taxon>
        <taxon>Embryophyta</taxon>
        <taxon>Tracheophyta</taxon>
        <taxon>Spermatophyta</taxon>
        <taxon>Magnoliopsida</taxon>
        <taxon>Liliopsida</taxon>
        <taxon>Asparagales</taxon>
        <taxon>Orchidaceae</taxon>
        <taxon>Epidendroideae</taxon>
        <taxon>Malaxideae</taxon>
        <taxon>Dendrobiinae</taxon>
        <taxon>Dendrobium</taxon>
    </lineage>
</organism>
<dbReference type="InterPro" id="IPR044794">
    <property type="entry name" value="APRL5/7"/>
</dbReference>
<dbReference type="PANTHER" id="PTHR47126">
    <property type="entry name" value="5'-ADENYLYLSULFATE REDUCTASE-LIKE 7"/>
    <property type="match status" value="1"/>
</dbReference>
<dbReference type="Proteomes" id="UP000775213">
    <property type="component" value="Unassembled WGS sequence"/>
</dbReference>
<evidence type="ECO:0000313" key="3">
    <source>
        <dbReference type="Proteomes" id="UP000775213"/>
    </source>
</evidence>
<dbReference type="PANTHER" id="PTHR47126:SF3">
    <property type="entry name" value="5'-ADENYLYLSULFATE REDUCTASE-LIKE 5"/>
    <property type="match status" value="1"/>
</dbReference>
<dbReference type="AlphaFoldDB" id="A0AAV7H796"/>
<feature type="region of interest" description="Disordered" evidence="1">
    <location>
        <begin position="138"/>
        <end position="157"/>
    </location>
</feature>
<dbReference type="SUPFAM" id="SSF52833">
    <property type="entry name" value="Thioredoxin-like"/>
    <property type="match status" value="1"/>
</dbReference>
<name>A0AAV7H796_DENCH</name>
<dbReference type="EMBL" id="JAGFBR010000007">
    <property type="protein sequence ID" value="KAH0463929.1"/>
    <property type="molecule type" value="Genomic_DNA"/>
</dbReference>
<accession>A0AAV7H796</accession>
<dbReference type="InterPro" id="IPR036249">
    <property type="entry name" value="Thioredoxin-like_sf"/>
</dbReference>